<protein>
    <submittedName>
        <fullName evidence="1">Uncharacterized protein</fullName>
    </submittedName>
</protein>
<evidence type="ECO:0000313" key="1">
    <source>
        <dbReference type="EMBL" id="NEZ58230.1"/>
    </source>
</evidence>
<sequence length="238" mass="25194">MARAVGSIILQNASLDLVLLPIGSRTPPTITLTASAAAANDTTIDIAGETGDTQTLNAGASFSFEDTANNRRVQVVLDQDVTLTEDTPVAATIFPLKADVPVGATATFIDGILPMEGLQSFDLSTSDTSVDTTDTKSGSGTEVALIRASKTVNCSFIIRPNNRAFFELVQNVALKGGGFYGREVYATLTLPDGERKEGAALIQNYQEPGNQNEVRRASFDLVFQGDSFTVLSGYTYAP</sequence>
<proteinExistence type="predicted"/>
<keyword evidence="2" id="KW-1185">Reference proteome</keyword>
<dbReference type="EMBL" id="QXHD01000004">
    <property type="protein sequence ID" value="NEZ58230.1"/>
    <property type="molecule type" value="Genomic_DNA"/>
</dbReference>
<dbReference type="NCBIfam" id="NF047353">
    <property type="entry name" value="tube_lmo2291"/>
    <property type="match status" value="1"/>
</dbReference>
<reference evidence="1 2" key="1">
    <citation type="journal article" date="2020" name="Microb. Ecol.">
        <title>Ecogenomics of the Marine Benthic Filamentous Cyanobacterium Adonisia.</title>
        <authorList>
            <person name="Walter J.M."/>
            <person name="Coutinho F.H."/>
            <person name="Leomil L."/>
            <person name="Hargreaves P.I."/>
            <person name="Campeao M.E."/>
            <person name="Vieira V.V."/>
            <person name="Silva B.S."/>
            <person name="Fistarol G.O."/>
            <person name="Salomon P.S."/>
            <person name="Sawabe T."/>
            <person name="Mino S."/>
            <person name="Hosokawa M."/>
            <person name="Miyashita H."/>
            <person name="Maruyama F."/>
            <person name="van Verk M.C."/>
            <person name="Dutilh B.E."/>
            <person name="Thompson C.C."/>
            <person name="Thompson F.L."/>
        </authorList>
    </citation>
    <scope>NUCLEOTIDE SEQUENCE [LARGE SCALE GENOMIC DNA]</scope>
    <source>
        <strain evidence="1 2">CCMR0081</strain>
    </source>
</reference>
<organism evidence="1 2">
    <name type="scientific">Adonisia turfae CCMR0081</name>
    <dbReference type="NCBI Taxonomy" id="2292702"/>
    <lineage>
        <taxon>Bacteria</taxon>
        <taxon>Bacillati</taxon>
        <taxon>Cyanobacteriota</taxon>
        <taxon>Adonisia</taxon>
        <taxon>Adonisia turfae</taxon>
    </lineage>
</organism>
<dbReference type="AlphaFoldDB" id="A0A6M0RQS1"/>
<dbReference type="RefSeq" id="WP_163700657.1">
    <property type="nucleotide sequence ID" value="NZ_QXHD01000004.1"/>
</dbReference>
<accession>A0A6M0RQS1</accession>
<dbReference type="Proteomes" id="UP000481033">
    <property type="component" value="Unassembled WGS sequence"/>
</dbReference>
<name>A0A6M0RQS1_9CYAN</name>
<comment type="caution">
    <text evidence="1">The sequence shown here is derived from an EMBL/GenBank/DDBJ whole genome shotgun (WGS) entry which is preliminary data.</text>
</comment>
<evidence type="ECO:0000313" key="2">
    <source>
        <dbReference type="Proteomes" id="UP000481033"/>
    </source>
</evidence>
<gene>
    <name evidence="1" type="ORF">DXZ20_21810</name>
</gene>